<evidence type="ECO:0008006" key="3">
    <source>
        <dbReference type="Google" id="ProtNLM"/>
    </source>
</evidence>
<evidence type="ECO:0000313" key="2">
    <source>
        <dbReference type="Proteomes" id="UP001210865"/>
    </source>
</evidence>
<evidence type="ECO:0000313" key="1">
    <source>
        <dbReference type="EMBL" id="WBO22045.1"/>
    </source>
</evidence>
<reference evidence="1 2" key="1">
    <citation type="submission" date="2022-12" db="EMBL/GenBank/DDBJ databases">
        <title>Sphingomonas abieness sp. nov., an endophytic bacterium isolated from Abies koreana.</title>
        <authorList>
            <person name="Jiang L."/>
            <person name="Lee J."/>
        </authorList>
    </citation>
    <scope>NUCLEOTIDE SEQUENCE [LARGE SCALE GENOMIC DNA]</scope>
    <source>
        <strain evidence="2">PAMB 00755</strain>
    </source>
</reference>
<organism evidence="1 2">
    <name type="scientific">Sphingomonas abietis</name>
    <dbReference type="NCBI Taxonomy" id="3012344"/>
    <lineage>
        <taxon>Bacteria</taxon>
        <taxon>Pseudomonadati</taxon>
        <taxon>Pseudomonadota</taxon>
        <taxon>Alphaproteobacteria</taxon>
        <taxon>Sphingomonadales</taxon>
        <taxon>Sphingomonadaceae</taxon>
        <taxon>Sphingomonas</taxon>
    </lineage>
</organism>
<gene>
    <name evidence="1" type="ORF">PBT88_18090</name>
</gene>
<name>A0ABY7NKI5_9SPHN</name>
<sequence>MEMLAAAARGMRELIMNCHSGADVFMMKPVDLTGRGGWIAGPELRHAPCHAGSGAPCR</sequence>
<dbReference type="EMBL" id="CP115174">
    <property type="protein sequence ID" value="WBO22045.1"/>
    <property type="molecule type" value="Genomic_DNA"/>
</dbReference>
<keyword evidence="2" id="KW-1185">Reference proteome</keyword>
<dbReference type="RefSeq" id="WP_270076693.1">
    <property type="nucleotide sequence ID" value="NZ_CP115174.1"/>
</dbReference>
<dbReference type="Proteomes" id="UP001210865">
    <property type="component" value="Chromosome"/>
</dbReference>
<protein>
    <recommendedName>
        <fullName evidence="3">Response regulator</fullName>
    </recommendedName>
</protein>
<proteinExistence type="predicted"/>
<accession>A0ABY7NKI5</accession>